<comment type="caution">
    <text evidence="2">The sequence shown here is derived from an EMBL/GenBank/DDBJ whole genome shotgun (WGS) entry which is preliminary data.</text>
</comment>
<feature type="compositionally biased region" description="Low complexity" evidence="1">
    <location>
        <begin position="10"/>
        <end position="27"/>
    </location>
</feature>
<feature type="region of interest" description="Disordered" evidence="1">
    <location>
        <begin position="1"/>
        <end position="29"/>
    </location>
</feature>
<name>A0A1Y2C2J4_9BASI</name>
<dbReference type="AlphaFoldDB" id="A0A1Y2C2J4"/>
<keyword evidence="3" id="KW-1185">Reference proteome</keyword>
<reference evidence="2 3" key="1">
    <citation type="submission" date="2016-07" db="EMBL/GenBank/DDBJ databases">
        <title>Pervasive Adenine N6-methylation of Active Genes in Fungi.</title>
        <authorList>
            <consortium name="DOE Joint Genome Institute"/>
            <person name="Mondo S.J."/>
            <person name="Dannebaum R.O."/>
            <person name="Kuo R.C."/>
            <person name="Labutti K."/>
            <person name="Haridas S."/>
            <person name="Kuo A."/>
            <person name="Salamov A."/>
            <person name="Ahrendt S.R."/>
            <person name="Lipzen A."/>
            <person name="Sullivan W."/>
            <person name="Andreopoulos W.B."/>
            <person name="Clum A."/>
            <person name="Lindquist E."/>
            <person name="Daum C."/>
            <person name="Ramamoorthy G.K."/>
            <person name="Gryganskyi A."/>
            <person name="Culley D."/>
            <person name="Magnuson J.K."/>
            <person name="James T.Y."/>
            <person name="O'Malley M.A."/>
            <person name="Stajich J.E."/>
            <person name="Spatafora J.W."/>
            <person name="Visel A."/>
            <person name="Grigoriev I.V."/>
        </authorList>
    </citation>
    <scope>NUCLEOTIDE SEQUENCE [LARGE SCALE GENOMIC DNA]</scope>
    <source>
        <strain evidence="2 3">62-1032</strain>
    </source>
</reference>
<evidence type="ECO:0000313" key="2">
    <source>
        <dbReference type="EMBL" id="ORY41107.1"/>
    </source>
</evidence>
<proteinExistence type="predicted"/>
<dbReference type="Proteomes" id="UP000193467">
    <property type="component" value="Unassembled WGS sequence"/>
</dbReference>
<evidence type="ECO:0000256" key="1">
    <source>
        <dbReference type="SAM" id="MobiDB-lite"/>
    </source>
</evidence>
<dbReference type="InParanoid" id="A0A1Y2C2J4"/>
<evidence type="ECO:0000313" key="3">
    <source>
        <dbReference type="Proteomes" id="UP000193467"/>
    </source>
</evidence>
<accession>A0A1Y2C2J4</accession>
<organism evidence="2 3">
    <name type="scientific">Leucosporidium creatinivorum</name>
    <dbReference type="NCBI Taxonomy" id="106004"/>
    <lineage>
        <taxon>Eukaryota</taxon>
        <taxon>Fungi</taxon>
        <taxon>Dikarya</taxon>
        <taxon>Basidiomycota</taxon>
        <taxon>Pucciniomycotina</taxon>
        <taxon>Microbotryomycetes</taxon>
        <taxon>Leucosporidiales</taxon>
        <taxon>Leucosporidium</taxon>
    </lineage>
</organism>
<protein>
    <submittedName>
        <fullName evidence="2">Uncharacterized protein</fullName>
    </submittedName>
</protein>
<dbReference type="EMBL" id="MCGR01000138">
    <property type="protein sequence ID" value="ORY41107.1"/>
    <property type="molecule type" value="Genomic_DNA"/>
</dbReference>
<sequence length="91" mass="9856">MATRRPSTVSSASSLLRLPRPSLSPPLARRRRRLRLLPPLPQLNSPPASAVPLSTACATRLPPPLLCGTTPPLPLSRPEEVSRLALLRRAL</sequence>
<gene>
    <name evidence="2" type="ORF">BCR35DRAFT_311374</name>
</gene>